<proteinExistence type="predicted"/>
<evidence type="ECO:0000313" key="2">
    <source>
        <dbReference type="EMBL" id="KYF54586.1"/>
    </source>
</evidence>
<organism evidence="2 3">
    <name type="scientific">Sorangium cellulosum</name>
    <name type="common">Polyangium cellulosum</name>
    <dbReference type="NCBI Taxonomy" id="56"/>
    <lineage>
        <taxon>Bacteria</taxon>
        <taxon>Pseudomonadati</taxon>
        <taxon>Myxococcota</taxon>
        <taxon>Polyangia</taxon>
        <taxon>Polyangiales</taxon>
        <taxon>Polyangiaceae</taxon>
        <taxon>Sorangium</taxon>
    </lineage>
</organism>
<sequence length="72" mass="7900">MQWLDGCTERLLEEHMNNRAHELAKTDVPGGDEEVPLPPNPGDPGPEQPEPPSPDPTQDPRIPPQGDFPRGV</sequence>
<feature type="compositionally biased region" description="Pro residues" evidence="1">
    <location>
        <begin position="36"/>
        <end position="63"/>
    </location>
</feature>
<reference evidence="2 3" key="1">
    <citation type="submission" date="2014-02" db="EMBL/GenBank/DDBJ databases">
        <title>The small core and large imbalanced accessory genome model reveals a collaborative survival strategy of Sorangium cellulosum strains in nature.</title>
        <authorList>
            <person name="Han K."/>
            <person name="Peng R."/>
            <person name="Blom J."/>
            <person name="Li Y.-Z."/>
        </authorList>
    </citation>
    <scope>NUCLEOTIDE SEQUENCE [LARGE SCALE GENOMIC DNA]</scope>
    <source>
        <strain evidence="2 3">So0157-18</strain>
    </source>
</reference>
<accession>A0A150PFX8</accession>
<dbReference type="Proteomes" id="UP000075604">
    <property type="component" value="Unassembled WGS sequence"/>
</dbReference>
<name>A0A150PFX8_SORCE</name>
<dbReference type="EMBL" id="JELX01002684">
    <property type="protein sequence ID" value="KYF54586.1"/>
    <property type="molecule type" value="Genomic_DNA"/>
</dbReference>
<evidence type="ECO:0000256" key="1">
    <source>
        <dbReference type="SAM" id="MobiDB-lite"/>
    </source>
</evidence>
<evidence type="ECO:0000313" key="3">
    <source>
        <dbReference type="Proteomes" id="UP000075604"/>
    </source>
</evidence>
<feature type="region of interest" description="Disordered" evidence="1">
    <location>
        <begin position="18"/>
        <end position="72"/>
    </location>
</feature>
<gene>
    <name evidence="2" type="ORF">BE04_15935</name>
</gene>
<dbReference type="AlphaFoldDB" id="A0A150PFX8"/>
<comment type="caution">
    <text evidence="2">The sequence shown here is derived from an EMBL/GenBank/DDBJ whole genome shotgun (WGS) entry which is preliminary data.</text>
</comment>
<protein>
    <submittedName>
        <fullName evidence="2">Uncharacterized protein</fullName>
    </submittedName>
</protein>